<organism evidence="1 2">
    <name type="scientific">Pristionchus mayeri</name>
    <dbReference type="NCBI Taxonomy" id="1317129"/>
    <lineage>
        <taxon>Eukaryota</taxon>
        <taxon>Metazoa</taxon>
        <taxon>Ecdysozoa</taxon>
        <taxon>Nematoda</taxon>
        <taxon>Chromadorea</taxon>
        <taxon>Rhabditida</taxon>
        <taxon>Rhabditina</taxon>
        <taxon>Diplogasteromorpha</taxon>
        <taxon>Diplogasteroidea</taxon>
        <taxon>Neodiplogasteridae</taxon>
        <taxon>Pristionchus</taxon>
    </lineage>
</organism>
<comment type="caution">
    <text evidence="1">The sequence shown here is derived from an EMBL/GenBank/DDBJ whole genome shotgun (WGS) entry which is preliminary data.</text>
</comment>
<evidence type="ECO:0000313" key="2">
    <source>
        <dbReference type="Proteomes" id="UP001328107"/>
    </source>
</evidence>
<dbReference type="Proteomes" id="UP001328107">
    <property type="component" value="Unassembled WGS sequence"/>
</dbReference>
<gene>
    <name evidence="1" type="ORF">PMAYCL1PPCAC_21966</name>
</gene>
<dbReference type="AlphaFoldDB" id="A0AAN5CVH0"/>
<protein>
    <submittedName>
        <fullName evidence="1">Uncharacterized protein</fullName>
    </submittedName>
</protein>
<keyword evidence="2" id="KW-1185">Reference proteome</keyword>
<name>A0AAN5CVH0_9BILA</name>
<evidence type="ECO:0000313" key="1">
    <source>
        <dbReference type="EMBL" id="GMR51771.1"/>
    </source>
</evidence>
<accession>A0AAN5CVH0</accession>
<reference evidence="2" key="1">
    <citation type="submission" date="2022-10" db="EMBL/GenBank/DDBJ databases">
        <title>Genome assembly of Pristionchus species.</title>
        <authorList>
            <person name="Yoshida K."/>
            <person name="Sommer R.J."/>
        </authorList>
    </citation>
    <scope>NUCLEOTIDE SEQUENCE [LARGE SCALE GENOMIC DNA]</scope>
    <source>
        <strain evidence="2">RS5460</strain>
    </source>
</reference>
<feature type="non-terminal residue" evidence="1">
    <location>
        <position position="95"/>
    </location>
</feature>
<feature type="non-terminal residue" evidence="1">
    <location>
        <position position="1"/>
    </location>
</feature>
<dbReference type="EMBL" id="BTRK01000005">
    <property type="protein sequence ID" value="GMR51771.1"/>
    <property type="molecule type" value="Genomic_DNA"/>
</dbReference>
<sequence length="95" mass="11421">APNRVHQWLSVIVRRLPLRLITYQLDSVTRTTRRFIQLTAEEVRLERRVRSSLSTSLRYLRQWCTEKSKRRDSIVKLCNTSLMTMRRSCSRLSQK</sequence>
<proteinExistence type="predicted"/>